<feature type="transmembrane region" description="Helical" evidence="3">
    <location>
        <begin position="35"/>
        <end position="54"/>
    </location>
</feature>
<evidence type="ECO:0000256" key="2">
    <source>
        <dbReference type="SAM" id="MobiDB-lite"/>
    </source>
</evidence>
<feature type="transmembrane region" description="Helical" evidence="3">
    <location>
        <begin position="75"/>
        <end position="96"/>
    </location>
</feature>
<name>A0A1M7JVP2_9PSED</name>
<dbReference type="AlphaFoldDB" id="A0A1M7JVP2"/>
<dbReference type="Pfam" id="PF02397">
    <property type="entry name" value="Bac_transf"/>
    <property type="match status" value="1"/>
</dbReference>
<feature type="compositionally biased region" description="Basic and acidic residues" evidence="2">
    <location>
        <begin position="410"/>
        <end position="426"/>
    </location>
</feature>
<dbReference type="STRING" id="1190415.SAMN05216593_101555"/>
<organism evidence="5 6">
    <name type="scientific">Pseudomonas asturiensis</name>
    <dbReference type="NCBI Taxonomy" id="1190415"/>
    <lineage>
        <taxon>Bacteria</taxon>
        <taxon>Pseudomonadati</taxon>
        <taxon>Pseudomonadota</taxon>
        <taxon>Gammaproteobacteria</taxon>
        <taxon>Pseudomonadales</taxon>
        <taxon>Pseudomonadaceae</taxon>
        <taxon>Pseudomonas</taxon>
    </lineage>
</organism>
<proteinExistence type="inferred from homology"/>
<dbReference type="EMBL" id="FRDA01000001">
    <property type="protein sequence ID" value="SHM56597.1"/>
    <property type="molecule type" value="Genomic_DNA"/>
</dbReference>
<dbReference type="PANTHER" id="PTHR30576:SF0">
    <property type="entry name" value="UNDECAPRENYL-PHOSPHATE N-ACETYLGALACTOSAMINYL 1-PHOSPHATE TRANSFERASE-RELATED"/>
    <property type="match status" value="1"/>
</dbReference>
<keyword evidence="3" id="KW-1133">Transmembrane helix</keyword>
<feature type="region of interest" description="Disordered" evidence="2">
    <location>
        <begin position="410"/>
        <end position="458"/>
    </location>
</feature>
<feature type="compositionally biased region" description="Basic and acidic residues" evidence="2">
    <location>
        <begin position="442"/>
        <end position="458"/>
    </location>
</feature>
<reference evidence="5 6" key="1">
    <citation type="submission" date="2016-11" db="EMBL/GenBank/DDBJ databases">
        <authorList>
            <person name="Jaros S."/>
            <person name="Januszkiewicz K."/>
            <person name="Wedrychowicz H."/>
        </authorList>
    </citation>
    <scope>NUCLEOTIDE SEQUENCE [LARGE SCALE GENOMIC DNA]</scope>
    <source>
        <strain evidence="5 6">LMG 26898</strain>
    </source>
</reference>
<evidence type="ECO:0000259" key="4">
    <source>
        <dbReference type="Pfam" id="PF02397"/>
    </source>
</evidence>
<evidence type="ECO:0000256" key="1">
    <source>
        <dbReference type="ARBA" id="ARBA00006464"/>
    </source>
</evidence>
<keyword evidence="3" id="KW-0472">Membrane</keyword>
<feature type="transmembrane region" description="Helical" evidence="3">
    <location>
        <begin position="226"/>
        <end position="249"/>
    </location>
</feature>
<sequence>MPNLNHPIPTSRYLARGLSIAATGWLANVALSVELWEWVSVFWSILTMLIFVWLDRTMLRPQDRLAERIGTDTGQLLISLGLVFCPAAVFGLTTSWQWPATWFALAASGLLLLTTFNNRIATWRPRRPRALLAGDEWQTADFPCSSGYAAKCLPRPDAIAWLNEAQAKSDVDDVVIFDLRLTDTEIEGLLEAIKRQPLRLRDAGLNRQAVPQPSALVTVGKRLFDMFCAAVLLTLCAVPMLLIVLLIRFQDGGPALFRQQRLGLDGRCITILKFRSMLVTAGSDPLAPQARNCDPRITPLGHWMRLWGIDELPQLLNVINGDMSMVGPRPHAVAHDLQYGAKVADYALRRAAKPGLTGLAQVRGMRGETRASEDMALRINADLEYIGRQSLFLDLRILFATPMALLRSEPRHETRGMPQKDSDATKHWPVLNDLSTTTCQDAEPHVDSHCEDSRGESA</sequence>
<dbReference type="InterPro" id="IPR003362">
    <property type="entry name" value="Bact_transf"/>
</dbReference>
<accession>A0A1M7JVP2</accession>
<comment type="similarity">
    <text evidence="1">Belongs to the bacterial sugar transferase family.</text>
</comment>
<gene>
    <name evidence="5" type="ORF">SAMN05216593_101555</name>
</gene>
<evidence type="ECO:0000313" key="6">
    <source>
        <dbReference type="Proteomes" id="UP000183983"/>
    </source>
</evidence>
<protein>
    <submittedName>
        <fullName evidence="5">Putative colanic acid biosysnthesis UDP-glucose lipid carrier transferase</fullName>
    </submittedName>
</protein>
<evidence type="ECO:0000256" key="3">
    <source>
        <dbReference type="SAM" id="Phobius"/>
    </source>
</evidence>
<feature type="transmembrane region" description="Helical" evidence="3">
    <location>
        <begin position="102"/>
        <end position="121"/>
    </location>
</feature>
<keyword evidence="5" id="KW-0808">Transferase</keyword>
<dbReference type="PANTHER" id="PTHR30576">
    <property type="entry name" value="COLANIC BIOSYNTHESIS UDP-GLUCOSE LIPID CARRIER TRANSFERASE"/>
    <property type="match status" value="1"/>
</dbReference>
<keyword evidence="3" id="KW-0812">Transmembrane</keyword>
<feature type="domain" description="Bacterial sugar transferase" evidence="4">
    <location>
        <begin position="221"/>
        <end position="406"/>
    </location>
</feature>
<dbReference type="RefSeq" id="WP_073162166.1">
    <property type="nucleotide sequence ID" value="NZ_FRDA01000001.1"/>
</dbReference>
<evidence type="ECO:0000313" key="5">
    <source>
        <dbReference type="EMBL" id="SHM56597.1"/>
    </source>
</evidence>
<dbReference type="Proteomes" id="UP000183983">
    <property type="component" value="Unassembled WGS sequence"/>
</dbReference>
<dbReference type="GO" id="GO:0016780">
    <property type="term" value="F:phosphotransferase activity, for other substituted phosphate groups"/>
    <property type="evidence" value="ECO:0007669"/>
    <property type="project" value="TreeGrafter"/>
</dbReference>